<gene>
    <name evidence="1" type="ORF">GCM10022224_051090</name>
</gene>
<name>A0ABP7C5K2_9ACTN</name>
<protein>
    <recommendedName>
        <fullName evidence="3">DNA recombination-mediator protein A</fullName>
    </recommendedName>
</protein>
<dbReference type="Gene3D" id="3.40.50.450">
    <property type="match status" value="1"/>
</dbReference>
<dbReference type="Proteomes" id="UP001500902">
    <property type="component" value="Unassembled WGS sequence"/>
</dbReference>
<reference evidence="2" key="1">
    <citation type="journal article" date="2019" name="Int. J. Syst. Evol. Microbiol.">
        <title>The Global Catalogue of Microorganisms (GCM) 10K type strain sequencing project: providing services to taxonomists for standard genome sequencing and annotation.</title>
        <authorList>
            <consortium name="The Broad Institute Genomics Platform"/>
            <consortium name="The Broad Institute Genome Sequencing Center for Infectious Disease"/>
            <person name="Wu L."/>
            <person name="Ma J."/>
        </authorList>
    </citation>
    <scope>NUCLEOTIDE SEQUENCE [LARGE SCALE GENOMIC DNA]</scope>
    <source>
        <strain evidence="2">JCM 16904</strain>
    </source>
</reference>
<dbReference type="EMBL" id="BAAAZP010000093">
    <property type="protein sequence ID" value="GAA3680661.1"/>
    <property type="molecule type" value="Genomic_DNA"/>
</dbReference>
<organism evidence="1 2">
    <name type="scientific">Nonomuraea antimicrobica</name>
    <dbReference type="NCBI Taxonomy" id="561173"/>
    <lineage>
        <taxon>Bacteria</taxon>
        <taxon>Bacillati</taxon>
        <taxon>Actinomycetota</taxon>
        <taxon>Actinomycetes</taxon>
        <taxon>Streptosporangiales</taxon>
        <taxon>Streptosporangiaceae</taxon>
        <taxon>Nonomuraea</taxon>
    </lineage>
</organism>
<keyword evidence="2" id="KW-1185">Reference proteome</keyword>
<comment type="caution">
    <text evidence="1">The sequence shown here is derived from an EMBL/GenBank/DDBJ whole genome shotgun (WGS) entry which is preliminary data.</text>
</comment>
<proteinExistence type="predicted"/>
<dbReference type="SUPFAM" id="SSF102405">
    <property type="entry name" value="MCP/YpsA-like"/>
    <property type="match status" value="1"/>
</dbReference>
<accession>A0ABP7C5K2</accession>
<evidence type="ECO:0000313" key="1">
    <source>
        <dbReference type="EMBL" id="GAA3680661.1"/>
    </source>
</evidence>
<evidence type="ECO:0008006" key="3">
    <source>
        <dbReference type="Google" id="ProtNLM"/>
    </source>
</evidence>
<sequence>MKNCRGIRVHASIPPLLVGARDMTTYDTELIMPVAAAITGTRSTGHRELTWYAGVFSTYLAPFAVKDAHFYIGGAKGIDSLTLLWLAGSTSAQITVVVPCTVQDQPVEARQAIARCRDRIAEIVELRAPELNTSAYHTRNRWMVDHGRMVIGFPLEGGDTTSGTWQTINYGASQGKPRLIVPV</sequence>
<evidence type="ECO:0000313" key="2">
    <source>
        <dbReference type="Proteomes" id="UP001500902"/>
    </source>
</evidence>